<comment type="pathway">
    <text evidence="4">Cofactor biosynthesis; thiamine diphosphate biosynthesis; 4-methyl-5-(2-phosphoethyl)-thiazole from 5-(2-hydroxyethyl)-4-methylthiazole: step 1/1.</text>
</comment>
<dbReference type="InterPro" id="IPR036206">
    <property type="entry name" value="ThiamineP_synth_sf"/>
</dbReference>
<dbReference type="UniPathway" id="UPA00060">
    <property type="reaction ID" value="UER00139"/>
</dbReference>
<dbReference type="SUPFAM" id="SSF53613">
    <property type="entry name" value="Ribokinase-like"/>
    <property type="match status" value="1"/>
</dbReference>
<evidence type="ECO:0000313" key="20">
    <source>
        <dbReference type="Proteomes" id="UP000027002"/>
    </source>
</evidence>
<dbReference type="GO" id="GO:0000287">
    <property type="term" value="F:magnesium ion binding"/>
    <property type="evidence" value="ECO:0007669"/>
    <property type="project" value="InterPro"/>
</dbReference>
<dbReference type="Proteomes" id="UP000027002">
    <property type="component" value="Chromosome 2"/>
</dbReference>
<dbReference type="GeneID" id="66063616"/>
<evidence type="ECO:0000256" key="15">
    <source>
        <dbReference type="ARBA" id="ARBA00047883"/>
    </source>
</evidence>
<evidence type="ECO:0000256" key="11">
    <source>
        <dbReference type="ARBA" id="ARBA00022842"/>
    </source>
</evidence>
<dbReference type="GO" id="GO:0005524">
    <property type="term" value="F:ATP binding"/>
    <property type="evidence" value="ECO:0007669"/>
    <property type="project" value="UniProtKB-KW"/>
</dbReference>
<dbReference type="RefSeq" id="XP_042996270.1">
    <property type="nucleotide sequence ID" value="XM_043140336.1"/>
</dbReference>
<keyword evidence="6" id="KW-0808">Transferase</keyword>
<organism evidence="19 20">
    <name type="scientific">Ustilaginoidea virens</name>
    <name type="common">Rice false smut fungus</name>
    <name type="synonym">Villosiclava virens</name>
    <dbReference type="NCBI Taxonomy" id="1159556"/>
    <lineage>
        <taxon>Eukaryota</taxon>
        <taxon>Fungi</taxon>
        <taxon>Dikarya</taxon>
        <taxon>Ascomycota</taxon>
        <taxon>Pezizomycotina</taxon>
        <taxon>Sordariomycetes</taxon>
        <taxon>Hypocreomycetidae</taxon>
        <taxon>Hypocreales</taxon>
        <taxon>Clavicipitaceae</taxon>
        <taxon>Ustilaginoidea</taxon>
    </lineage>
</organism>
<dbReference type="OrthoDB" id="4994at2759"/>
<evidence type="ECO:0000259" key="18">
    <source>
        <dbReference type="Pfam" id="PF02581"/>
    </source>
</evidence>
<evidence type="ECO:0000256" key="9">
    <source>
        <dbReference type="ARBA" id="ARBA00022777"/>
    </source>
</evidence>
<dbReference type="InterPro" id="IPR029056">
    <property type="entry name" value="Ribokinase-like"/>
</dbReference>
<dbReference type="GO" id="GO:0009228">
    <property type="term" value="P:thiamine biosynthetic process"/>
    <property type="evidence" value="ECO:0007669"/>
    <property type="project" value="UniProtKB-KW"/>
</dbReference>
<dbReference type="GO" id="GO:0004417">
    <property type="term" value="F:hydroxyethylthiazole kinase activity"/>
    <property type="evidence" value="ECO:0007669"/>
    <property type="project" value="UniProtKB-EC"/>
</dbReference>
<dbReference type="EMBL" id="CP072754">
    <property type="protein sequence ID" value="QUC18597.1"/>
    <property type="molecule type" value="Genomic_DNA"/>
</dbReference>
<keyword evidence="8" id="KW-0547">Nucleotide-binding</keyword>
<comment type="similarity">
    <text evidence="17">In the N-terminal section; belongs to the thiamine-phosphate synthase family.</text>
</comment>
<comment type="cofactor">
    <cofactor evidence="2">
        <name>Mg(2+)</name>
        <dbReference type="ChEBI" id="CHEBI:18420"/>
    </cofactor>
</comment>
<dbReference type="InterPro" id="IPR013785">
    <property type="entry name" value="Aldolase_TIM"/>
</dbReference>
<sequence>MSSAAVDYSVYLVTDSTPALLGDRDLPSLVEDSLRGGVTLVQYRDKTASSQEVVAMAKKLHRVTSKYGVPLLINDRVDVAVAVGCEGVHIGQDDMEFQQAKALLGPGKIIGVTASSKQEALAACENGADYLGIGTVYSTATKKDTKSIIGPSGVREILSALHDAGYSSTPTVCIGGVNASNASTVLSLSSSPQKALDGIAVASAIIAADRPAAASRDLLGEVIKSKIPGVLAAAARKTPLSHNMTNLVVQNFAANVALSVGGSPIMSNYAAEAADLAKLGGALVLNMGTVTPDGIRNHVQALKAYNDAQRPVVFDPVGAGATSVRREAAQTLLSSGTFTIIKGNQSEIQTIHGAAVTQRGVDSSSSSLTIPQRANLVRCLARQRSCVVVMTGPTDLISDGRRTVRVDNGHELLGAVTGTGCALGTTLSVMAAAHDSDPFTAAVAGAVMFSVAAEVAAERRDVRGPGSFVPAFLDELHGIRTAAAEGNLAWLARAKMSAVEVEAVADDAELNSMSKAKGVKEN</sequence>
<dbReference type="CDD" id="cd00564">
    <property type="entry name" value="TMP_TenI"/>
    <property type="match status" value="1"/>
</dbReference>
<evidence type="ECO:0000256" key="1">
    <source>
        <dbReference type="ARBA" id="ARBA00001771"/>
    </source>
</evidence>
<dbReference type="PRINTS" id="PR01099">
    <property type="entry name" value="HYETHTZKNASE"/>
</dbReference>
<proteinExistence type="inferred from homology"/>
<evidence type="ECO:0000256" key="5">
    <source>
        <dbReference type="ARBA" id="ARBA00005165"/>
    </source>
</evidence>
<evidence type="ECO:0000256" key="4">
    <source>
        <dbReference type="ARBA" id="ARBA00004868"/>
    </source>
</evidence>
<evidence type="ECO:0000256" key="2">
    <source>
        <dbReference type="ARBA" id="ARBA00001946"/>
    </source>
</evidence>
<dbReference type="Pfam" id="PF02110">
    <property type="entry name" value="HK"/>
    <property type="match status" value="1"/>
</dbReference>
<dbReference type="AlphaFoldDB" id="A0A8E5HNJ8"/>
<keyword evidence="11" id="KW-0460">Magnesium</keyword>
<name>A0A8E5HNJ8_USTVR</name>
<comment type="pathway">
    <text evidence="5">Cofactor biosynthesis; thiamine diphosphate biosynthesis; thiamine phosphate from 4-amino-2-methyl-5-diphosphomethylpyrimidine and 4-methyl-5-(2-phosphoethyl)-thiazole: step 1/1.</text>
</comment>
<dbReference type="InterPro" id="IPR022998">
    <property type="entry name" value="ThiamineP_synth_TenI"/>
</dbReference>
<dbReference type="HAMAP" id="MF_00228">
    <property type="entry name" value="Thz_kinase"/>
    <property type="match status" value="1"/>
</dbReference>
<evidence type="ECO:0000256" key="16">
    <source>
        <dbReference type="ARBA" id="ARBA00061146"/>
    </source>
</evidence>
<dbReference type="GO" id="GO:0009229">
    <property type="term" value="P:thiamine diphosphate biosynthetic process"/>
    <property type="evidence" value="ECO:0007669"/>
    <property type="project" value="UniProtKB-UniPathway"/>
</dbReference>
<comment type="similarity">
    <text evidence="16">In the C-terminal section; belongs to the Thz kinase family.</text>
</comment>
<evidence type="ECO:0000256" key="10">
    <source>
        <dbReference type="ARBA" id="ARBA00022840"/>
    </source>
</evidence>
<dbReference type="Gene3D" id="3.40.1190.20">
    <property type="match status" value="1"/>
</dbReference>
<dbReference type="Pfam" id="PF02581">
    <property type="entry name" value="TMP-TENI"/>
    <property type="match status" value="1"/>
</dbReference>
<comment type="function">
    <text evidence="3">Condenses 4-methyl-5-(beta-hydroxyethyl)thiazole monophosphate (THZ-P) and 2-methyl-4-amino-5-hydroxymethyl pyrimidine pyrophosphate (HMP-PP) to form thiamine monophosphate (TMP).</text>
</comment>
<evidence type="ECO:0000256" key="14">
    <source>
        <dbReference type="ARBA" id="ARBA00047851"/>
    </source>
</evidence>
<dbReference type="NCBIfam" id="NF006830">
    <property type="entry name" value="PRK09355.1"/>
    <property type="match status" value="1"/>
</dbReference>
<accession>A0A8E5HNJ8</accession>
<evidence type="ECO:0000313" key="19">
    <source>
        <dbReference type="EMBL" id="QUC18597.1"/>
    </source>
</evidence>
<dbReference type="SUPFAM" id="SSF51391">
    <property type="entry name" value="Thiamin phosphate synthase"/>
    <property type="match status" value="1"/>
</dbReference>
<feature type="domain" description="Thiamine phosphate synthase/TenI" evidence="18">
    <location>
        <begin position="10"/>
        <end position="205"/>
    </location>
</feature>
<keyword evidence="7" id="KW-0479">Metal-binding</keyword>
<keyword evidence="12" id="KW-0784">Thiamine biosynthesis</keyword>
<evidence type="ECO:0000256" key="8">
    <source>
        <dbReference type="ARBA" id="ARBA00022741"/>
    </source>
</evidence>
<keyword evidence="20" id="KW-1185">Reference proteome</keyword>
<keyword evidence="10" id="KW-0067">ATP-binding</keyword>
<comment type="catalytic activity">
    <reaction evidence="1">
        <text>5-(2-hydroxyethyl)-4-methylthiazole + ATP = 4-methyl-5-(2-phosphooxyethyl)-thiazole + ADP + H(+)</text>
        <dbReference type="Rhea" id="RHEA:24212"/>
        <dbReference type="ChEBI" id="CHEBI:15378"/>
        <dbReference type="ChEBI" id="CHEBI:17957"/>
        <dbReference type="ChEBI" id="CHEBI:30616"/>
        <dbReference type="ChEBI" id="CHEBI:58296"/>
        <dbReference type="ChEBI" id="CHEBI:456216"/>
        <dbReference type="EC" id="2.7.1.50"/>
    </reaction>
</comment>
<evidence type="ECO:0000256" key="3">
    <source>
        <dbReference type="ARBA" id="ARBA00003814"/>
    </source>
</evidence>
<comment type="catalytic activity">
    <reaction evidence="14">
        <text>2-(2-carboxy-4-methylthiazol-5-yl)ethyl phosphate + 4-amino-2-methyl-5-(diphosphooxymethyl)pyrimidine + 2 H(+) = thiamine phosphate + CO2 + diphosphate</text>
        <dbReference type="Rhea" id="RHEA:47848"/>
        <dbReference type="ChEBI" id="CHEBI:15378"/>
        <dbReference type="ChEBI" id="CHEBI:16526"/>
        <dbReference type="ChEBI" id="CHEBI:33019"/>
        <dbReference type="ChEBI" id="CHEBI:37575"/>
        <dbReference type="ChEBI" id="CHEBI:57841"/>
        <dbReference type="ChEBI" id="CHEBI:62890"/>
        <dbReference type="EC" id="2.5.1.3"/>
    </reaction>
</comment>
<evidence type="ECO:0000256" key="6">
    <source>
        <dbReference type="ARBA" id="ARBA00022679"/>
    </source>
</evidence>
<dbReference type="NCBIfam" id="TIGR00693">
    <property type="entry name" value="thiE"/>
    <property type="match status" value="1"/>
</dbReference>
<evidence type="ECO:0000256" key="17">
    <source>
        <dbReference type="ARBA" id="ARBA00061283"/>
    </source>
</evidence>
<dbReference type="HAMAP" id="MF_00097">
    <property type="entry name" value="TMP_synthase"/>
    <property type="match status" value="1"/>
</dbReference>
<dbReference type="PANTHER" id="PTHR20857">
    <property type="entry name" value="THIAMINE-PHOSPHATE PYROPHOSPHORYLASE"/>
    <property type="match status" value="1"/>
</dbReference>
<evidence type="ECO:0000256" key="13">
    <source>
        <dbReference type="ARBA" id="ARBA00047334"/>
    </source>
</evidence>
<dbReference type="PANTHER" id="PTHR20857:SF23">
    <property type="entry name" value="THIAMINE BIOSYNTHETIC BIFUNCTIONAL ENZYME"/>
    <property type="match status" value="1"/>
</dbReference>
<comment type="catalytic activity">
    <reaction evidence="15">
        <text>2-[(2R,5Z)-2-carboxy-4-methylthiazol-5(2H)-ylidene]ethyl phosphate + 4-amino-2-methyl-5-(diphosphooxymethyl)pyrimidine + 2 H(+) = thiamine phosphate + CO2 + diphosphate</text>
        <dbReference type="Rhea" id="RHEA:47844"/>
        <dbReference type="ChEBI" id="CHEBI:15378"/>
        <dbReference type="ChEBI" id="CHEBI:16526"/>
        <dbReference type="ChEBI" id="CHEBI:33019"/>
        <dbReference type="ChEBI" id="CHEBI:37575"/>
        <dbReference type="ChEBI" id="CHEBI:57841"/>
        <dbReference type="ChEBI" id="CHEBI:62899"/>
        <dbReference type="EC" id="2.5.1.3"/>
    </reaction>
</comment>
<gene>
    <name evidence="19" type="ORF">UV8b_02838</name>
</gene>
<dbReference type="FunFam" id="3.20.20.70:FF:000104">
    <property type="entry name" value="Thiamine biosynthetic bifunctional enzyme"/>
    <property type="match status" value="1"/>
</dbReference>
<evidence type="ECO:0000256" key="12">
    <source>
        <dbReference type="ARBA" id="ARBA00022977"/>
    </source>
</evidence>
<dbReference type="GO" id="GO:0004789">
    <property type="term" value="F:thiamine-phosphate diphosphorylase activity"/>
    <property type="evidence" value="ECO:0007669"/>
    <property type="project" value="UniProtKB-EC"/>
</dbReference>
<comment type="catalytic activity">
    <reaction evidence="13">
        <text>4-methyl-5-(2-phosphooxyethyl)-thiazole + 4-amino-2-methyl-5-(diphosphooxymethyl)pyrimidine + H(+) = thiamine phosphate + diphosphate</text>
        <dbReference type="Rhea" id="RHEA:22328"/>
        <dbReference type="ChEBI" id="CHEBI:15378"/>
        <dbReference type="ChEBI" id="CHEBI:33019"/>
        <dbReference type="ChEBI" id="CHEBI:37575"/>
        <dbReference type="ChEBI" id="CHEBI:57841"/>
        <dbReference type="ChEBI" id="CHEBI:58296"/>
        <dbReference type="EC" id="2.5.1.3"/>
    </reaction>
</comment>
<reference evidence="19" key="1">
    <citation type="submission" date="2020-03" db="EMBL/GenBank/DDBJ databases">
        <title>A mixture of massive structural variations and highly conserved coding sequences in Ustilaginoidea virens genome.</title>
        <authorList>
            <person name="Zhang K."/>
            <person name="Zhao Z."/>
            <person name="Zhang Z."/>
            <person name="Li Y."/>
            <person name="Hsiang T."/>
            <person name="Sun W."/>
        </authorList>
    </citation>
    <scope>NUCLEOTIDE SEQUENCE</scope>
    <source>
        <strain evidence="19">UV-8b</strain>
    </source>
</reference>
<dbReference type="InterPro" id="IPR000417">
    <property type="entry name" value="Hyethyz_kinase"/>
</dbReference>
<dbReference type="CDD" id="cd01170">
    <property type="entry name" value="THZ_kinase"/>
    <property type="match status" value="1"/>
</dbReference>
<keyword evidence="9" id="KW-0418">Kinase</keyword>
<evidence type="ECO:0000256" key="7">
    <source>
        <dbReference type="ARBA" id="ARBA00022723"/>
    </source>
</evidence>
<dbReference type="KEGG" id="uvi:66063616"/>
<dbReference type="Gene3D" id="3.20.20.70">
    <property type="entry name" value="Aldolase class I"/>
    <property type="match status" value="1"/>
</dbReference>
<dbReference type="NCBIfam" id="TIGR00694">
    <property type="entry name" value="thiM"/>
    <property type="match status" value="1"/>
</dbReference>
<dbReference type="GO" id="GO:0005737">
    <property type="term" value="C:cytoplasm"/>
    <property type="evidence" value="ECO:0007669"/>
    <property type="project" value="TreeGrafter"/>
</dbReference>
<dbReference type="InterPro" id="IPR034291">
    <property type="entry name" value="TMP_synthase"/>
</dbReference>
<protein>
    <recommendedName>
        <fullName evidence="18">Thiamine phosphate synthase/TenI domain-containing protein</fullName>
    </recommendedName>
</protein>